<proteinExistence type="predicted"/>
<keyword evidence="3" id="KW-0813">Transport</keyword>
<evidence type="ECO:0000256" key="3">
    <source>
        <dbReference type="ARBA" id="ARBA00022448"/>
    </source>
</evidence>
<evidence type="ECO:0000256" key="4">
    <source>
        <dbReference type="ARBA" id="ARBA00022490"/>
    </source>
</evidence>
<dbReference type="EMBL" id="ASPP01006594">
    <property type="protein sequence ID" value="ETO28570.1"/>
    <property type="molecule type" value="Genomic_DNA"/>
</dbReference>
<reference evidence="9 10" key="1">
    <citation type="journal article" date="2013" name="Curr. Biol.">
        <title>The Genome of the Foraminiferan Reticulomyxa filosa.</title>
        <authorList>
            <person name="Glockner G."/>
            <person name="Hulsmann N."/>
            <person name="Schleicher M."/>
            <person name="Noegel A.A."/>
            <person name="Eichinger L."/>
            <person name="Gallinger C."/>
            <person name="Pawlowski J."/>
            <person name="Sierra R."/>
            <person name="Euteneuer U."/>
            <person name="Pillet L."/>
            <person name="Moustafa A."/>
            <person name="Platzer M."/>
            <person name="Groth M."/>
            <person name="Szafranski K."/>
            <person name="Schliwa M."/>
        </authorList>
    </citation>
    <scope>NUCLEOTIDE SEQUENCE [LARGE SCALE GENOMIC DNA]</scope>
</reference>
<dbReference type="OrthoDB" id="7862313at2759"/>
<evidence type="ECO:0000313" key="10">
    <source>
        <dbReference type="Proteomes" id="UP000023152"/>
    </source>
</evidence>
<dbReference type="Proteomes" id="UP000023152">
    <property type="component" value="Unassembled WGS sequence"/>
</dbReference>
<protein>
    <recommendedName>
        <fullName evidence="8">IPO4/5-like TPR repeats domain-containing protein</fullName>
    </recommendedName>
</protein>
<gene>
    <name evidence="9" type="ORF">RFI_08560</name>
</gene>
<dbReference type="OMA" id="VMPRIRH"/>
<evidence type="ECO:0000256" key="2">
    <source>
        <dbReference type="ARBA" id="ARBA00004496"/>
    </source>
</evidence>
<dbReference type="AlphaFoldDB" id="X6NQK2"/>
<sequence>VSYTIWRNLVQFCGGTLKRHFGKMLTIFTTGLKDSESPKVQVESVKAIGAMVEFLQHDKEVEIVGGVIPQMVEVIEQCLKKGDEQNVCDGIEVFIELVESRVPVLKKHGVELTKFMMRIASAKDKLPMTVRKQAVNYMTWMCKSKPKLVLKYDLVQQFLALCVNLVMESENIEESQVKEEDVKNNEGPEFVTPLGVACDLMDEIFLNIPSEVCFPLAVKVEKANKQSYTHVYGDTAIQQLVNEENSKRRKSAYVMMAMMVEGCNQIIMKGDNLAILLKAAIKGIKDEDAYCRKCAFEALSQFCTHASEEMIGFHKMILPEVFKSFERENEEVRVRERALNTIELFVDCFNDCDEEDTDFKIEDYLEPIMNTIREKSSSETYTKLLYKKIKQGKCLATKNKTLQVQAVATLASTASSAGSAFVKYLPQVLKLLEQLLQITDKKQLELRAEATQCLGAVAIAAGREHYGPHFAKYHAFIMNGVKEFDDSSLREATFMYFSELAEVMGSEIFNLDSFDDMFSLCLVTMADDDGLAVEMPDDGFSEAVPKGFLDAQDKLEKQQLEALEDDEELDGAKLEELDDEELQKLINQAVNDEDEEAEDDEEDDDDLDEAVGQMRSVKLNVTTGFMEEKAAAIHSISQFIAHGKFGFLNYVDDVWEQILYLWEYPHSLVKLALSHCVHELLVLITRFSLMEKPHDVEENTDIWTYKWTQGNDEYEWGPRVEEWIDKIFPLYIQAIHDEDDKDTLASMLDSFNTQLKMLGPRSVKKHMEALMTAINNFYNEKTACHASSDVENEETEDVTTKHKFVTDVVAETLGMLAELWGEKFLPLFEKVYPVILKWAKQNRHPHDQAMAVGCIADVAIRLVSLKTGPMTKFADSAFKTALRVAQSQENNTRQNALYCIGALFLTCSQEANLKHSQNCLRCVNTYMKFPKDGSHGEQLTRDNAVSALGKMMMAESDSLPCDKLLPAFLQSLPLTADFSEYHWVYKVLIHFVTKEKEKVKLCYLFFSLNIQHHRFRYFQYYCLLQTLSIFANGIQDDNVPDSAKENISSCLQDLCKDKSIQQVVQTQVPEAQRQIIVRACQPSQQ</sequence>
<dbReference type="InterPro" id="IPR011989">
    <property type="entry name" value="ARM-like"/>
</dbReference>
<keyword evidence="7" id="KW-0539">Nucleus</keyword>
<name>X6NQK2_RETFI</name>
<dbReference type="GO" id="GO:0005737">
    <property type="term" value="C:cytoplasm"/>
    <property type="evidence" value="ECO:0007669"/>
    <property type="project" value="UniProtKB-SubCell"/>
</dbReference>
<dbReference type="PANTHER" id="PTHR10527">
    <property type="entry name" value="IMPORTIN BETA"/>
    <property type="match status" value="1"/>
</dbReference>
<evidence type="ECO:0000313" key="9">
    <source>
        <dbReference type="EMBL" id="ETO28570.1"/>
    </source>
</evidence>
<keyword evidence="5" id="KW-0677">Repeat</keyword>
<dbReference type="GO" id="GO:0006606">
    <property type="term" value="P:protein import into nucleus"/>
    <property type="evidence" value="ECO:0007669"/>
    <property type="project" value="InterPro"/>
</dbReference>
<dbReference type="Gene3D" id="1.25.10.10">
    <property type="entry name" value="Leucine-rich Repeat Variant"/>
    <property type="match status" value="2"/>
</dbReference>
<keyword evidence="6" id="KW-0653">Protein transport</keyword>
<dbReference type="InterPro" id="IPR040122">
    <property type="entry name" value="Importin_beta"/>
</dbReference>
<organism evidence="9 10">
    <name type="scientific">Reticulomyxa filosa</name>
    <dbReference type="NCBI Taxonomy" id="46433"/>
    <lineage>
        <taxon>Eukaryota</taxon>
        <taxon>Sar</taxon>
        <taxon>Rhizaria</taxon>
        <taxon>Retaria</taxon>
        <taxon>Foraminifera</taxon>
        <taxon>Monothalamids</taxon>
        <taxon>Reticulomyxidae</taxon>
        <taxon>Reticulomyxa</taxon>
    </lineage>
</organism>
<dbReference type="SUPFAM" id="SSF48371">
    <property type="entry name" value="ARM repeat"/>
    <property type="match status" value="2"/>
</dbReference>
<feature type="non-terminal residue" evidence="9">
    <location>
        <position position="1"/>
    </location>
</feature>
<evidence type="ECO:0000259" key="8">
    <source>
        <dbReference type="Pfam" id="PF25780"/>
    </source>
</evidence>
<comment type="subcellular location">
    <subcellularLocation>
        <location evidence="2">Cytoplasm</location>
    </subcellularLocation>
    <subcellularLocation>
        <location evidence="1">Nucleus</location>
    </subcellularLocation>
</comment>
<evidence type="ECO:0000256" key="6">
    <source>
        <dbReference type="ARBA" id="ARBA00022927"/>
    </source>
</evidence>
<feature type="domain" description="IPO4/5-like TPR repeats" evidence="8">
    <location>
        <begin position="4"/>
        <end position="110"/>
    </location>
</feature>
<accession>X6NQK2</accession>
<evidence type="ECO:0000256" key="1">
    <source>
        <dbReference type="ARBA" id="ARBA00004123"/>
    </source>
</evidence>
<evidence type="ECO:0000256" key="5">
    <source>
        <dbReference type="ARBA" id="ARBA00022737"/>
    </source>
</evidence>
<keyword evidence="10" id="KW-1185">Reference proteome</keyword>
<dbReference type="InterPro" id="IPR057672">
    <property type="entry name" value="TPR_IPO4/5"/>
</dbReference>
<comment type="caution">
    <text evidence="9">The sequence shown here is derived from an EMBL/GenBank/DDBJ whole genome shotgun (WGS) entry which is preliminary data.</text>
</comment>
<keyword evidence="4" id="KW-0963">Cytoplasm</keyword>
<dbReference type="InterPro" id="IPR016024">
    <property type="entry name" value="ARM-type_fold"/>
</dbReference>
<evidence type="ECO:0000256" key="7">
    <source>
        <dbReference type="ARBA" id="ARBA00023242"/>
    </source>
</evidence>
<dbReference type="Pfam" id="PF25780">
    <property type="entry name" value="TPR_IPO5"/>
    <property type="match status" value="1"/>
</dbReference>